<dbReference type="Proteomes" id="UP000008963">
    <property type="component" value="Chromosome"/>
</dbReference>
<gene>
    <name evidence="2" type="ordered locus">BMS_0974</name>
</gene>
<keyword evidence="1" id="KW-0732">Signal</keyword>
<dbReference type="EMBL" id="FQ312005">
    <property type="protein sequence ID" value="CBW25860.1"/>
    <property type="molecule type" value="Genomic_DNA"/>
</dbReference>
<keyword evidence="3" id="KW-1185">Reference proteome</keyword>
<protein>
    <submittedName>
        <fullName evidence="2">Exported protein</fullName>
    </submittedName>
</protein>
<organism evidence="2 3">
    <name type="scientific">Halobacteriovorax marinus (strain ATCC BAA-682 / DSM 15412 / SJ)</name>
    <name type="common">Bacteriovorax marinus</name>
    <dbReference type="NCBI Taxonomy" id="862908"/>
    <lineage>
        <taxon>Bacteria</taxon>
        <taxon>Pseudomonadati</taxon>
        <taxon>Bdellovibrionota</taxon>
        <taxon>Bacteriovoracia</taxon>
        <taxon>Bacteriovoracales</taxon>
        <taxon>Halobacteriovoraceae</taxon>
        <taxon>Halobacteriovorax</taxon>
    </lineage>
</organism>
<dbReference type="HOGENOM" id="CLU_1155162_0_0_7"/>
<reference evidence="3" key="1">
    <citation type="journal article" date="2013" name="ISME J.">
        <title>A small predatory core genome in the divergent marine Bacteriovorax marinus SJ and the terrestrial Bdellovibrio bacteriovorus.</title>
        <authorList>
            <person name="Crossman L.C."/>
            <person name="Chen H."/>
            <person name="Cerdeno-Tarraga A.M."/>
            <person name="Brooks K."/>
            <person name="Quail M.A."/>
            <person name="Pineiro S.A."/>
            <person name="Hobley L."/>
            <person name="Sockett R.E."/>
            <person name="Bentley S.D."/>
            <person name="Parkhill J."/>
            <person name="Williams H.N."/>
            <person name="Stine O.C."/>
        </authorList>
    </citation>
    <scope>NUCLEOTIDE SEQUENCE [LARGE SCALE GENOMIC DNA]</scope>
    <source>
        <strain evidence="3">ATCC BAA-682 / DSM 15412 / SJ</strain>
    </source>
</reference>
<feature type="signal peptide" evidence="1">
    <location>
        <begin position="1"/>
        <end position="17"/>
    </location>
</feature>
<dbReference type="OrthoDB" id="177750at2"/>
<evidence type="ECO:0000313" key="2">
    <source>
        <dbReference type="EMBL" id="CBW25860.1"/>
    </source>
</evidence>
<dbReference type="PATRIC" id="fig|862908.3.peg.927"/>
<evidence type="ECO:0000256" key="1">
    <source>
        <dbReference type="SAM" id="SignalP"/>
    </source>
</evidence>
<evidence type="ECO:0000313" key="3">
    <source>
        <dbReference type="Proteomes" id="UP000008963"/>
    </source>
</evidence>
<proteinExistence type="predicted"/>
<name>E1WXQ4_HALMS</name>
<dbReference type="STRING" id="862908.BMS_0974"/>
<dbReference type="eggNOG" id="ENOG502ZW6G">
    <property type="taxonomic scope" value="Bacteria"/>
</dbReference>
<sequence length="240" mass="27812">MIKKVILLLLLSSMAWSSNIPKEASKTDPSLVLRHFHKFNSKVKSLITFSLKEGSSDKDLSLSLRYRLHSNFHIATNFKRSYGLRHDDDWVKENGVWKWKETKTRGENIFGVHLNAKKIFQDNIFELRTTIERNNSNSNNTLILRPGVTHIFFKGGAPIINIYARYALYLPMNFSEETIYKQSLYAGVTYHYNSFFKPGLFFKRTSTKWTNSKNAKELQVPSYSVAESTNSIGLALNFYY</sequence>
<accession>E1WXQ4</accession>
<dbReference type="RefSeq" id="WP_014243645.1">
    <property type="nucleotide sequence ID" value="NC_016620.1"/>
</dbReference>
<dbReference type="KEGG" id="bmx:BMS_0974"/>
<feature type="chain" id="PRO_5003154160" evidence="1">
    <location>
        <begin position="18"/>
        <end position="240"/>
    </location>
</feature>
<dbReference type="AlphaFoldDB" id="E1WXQ4"/>